<keyword evidence="1" id="KW-0812">Transmembrane</keyword>
<feature type="transmembrane region" description="Helical" evidence="1">
    <location>
        <begin position="48"/>
        <end position="69"/>
    </location>
</feature>
<sequence>ISFIMSLFIQQTLNKELYFIIGNAFVPVALICWIIAYTDMINKEKQKITVVLILTFGIVFEGLFFYYFFMDFNSIGEINLLRPFSADLGYVLIILLSISFLILFVSGLKFARKSLKSENREVRLKGKLLQFAFIAFTIAALLEKTARSILIGTIFTDPTILLLSVILVVVRVLLISSTIAFYGGFLLPNWMKKIFT</sequence>
<evidence type="ECO:0000313" key="2">
    <source>
        <dbReference type="EMBL" id="GAH43809.1"/>
    </source>
</evidence>
<dbReference type="EMBL" id="BARU01012679">
    <property type="protein sequence ID" value="GAH43809.1"/>
    <property type="molecule type" value="Genomic_DNA"/>
</dbReference>
<comment type="caution">
    <text evidence="2">The sequence shown here is derived from an EMBL/GenBank/DDBJ whole genome shotgun (WGS) entry which is preliminary data.</text>
</comment>
<feature type="transmembrane region" description="Helical" evidence="1">
    <location>
        <begin position="17"/>
        <end position="36"/>
    </location>
</feature>
<protein>
    <recommendedName>
        <fullName evidence="3">Histidine kinase N-terminal 7TM region domain-containing protein</fullName>
    </recommendedName>
</protein>
<feature type="non-terminal residue" evidence="2">
    <location>
        <position position="1"/>
    </location>
</feature>
<feature type="transmembrane region" description="Helical" evidence="1">
    <location>
        <begin position="131"/>
        <end position="155"/>
    </location>
</feature>
<feature type="transmembrane region" description="Helical" evidence="1">
    <location>
        <begin position="161"/>
        <end position="187"/>
    </location>
</feature>
<organism evidence="2">
    <name type="scientific">marine sediment metagenome</name>
    <dbReference type="NCBI Taxonomy" id="412755"/>
    <lineage>
        <taxon>unclassified sequences</taxon>
        <taxon>metagenomes</taxon>
        <taxon>ecological metagenomes</taxon>
    </lineage>
</organism>
<feature type="transmembrane region" description="Helical" evidence="1">
    <location>
        <begin position="89"/>
        <end position="111"/>
    </location>
</feature>
<keyword evidence="1" id="KW-1133">Transmembrane helix</keyword>
<dbReference type="AlphaFoldDB" id="X1GQB5"/>
<keyword evidence="1" id="KW-0472">Membrane</keyword>
<reference evidence="2" key="1">
    <citation type="journal article" date="2014" name="Front. Microbiol.">
        <title>High frequency of phylogenetically diverse reductive dehalogenase-homologous genes in deep subseafloor sedimentary metagenomes.</title>
        <authorList>
            <person name="Kawai M."/>
            <person name="Futagami T."/>
            <person name="Toyoda A."/>
            <person name="Takaki Y."/>
            <person name="Nishi S."/>
            <person name="Hori S."/>
            <person name="Arai W."/>
            <person name="Tsubouchi T."/>
            <person name="Morono Y."/>
            <person name="Uchiyama I."/>
            <person name="Ito T."/>
            <person name="Fujiyama A."/>
            <person name="Inagaki F."/>
            <person name="Takami H."/>
        </authorList>
    </citation>
    <scope>NUCLEOTIDE SEQUENCE</scope>
    <source>
        <strain evidence="2">Expedition CK06-06</strain>
    </source>
</reference>
<gene>
    <name evidence="2" type="ORF">S03H2_23261</name>
</gene>
<proteinExistence type="predicted"/>
<evidence type="ECO:0008006" key="3">
    <source>
        <dbReference type="Google" id="ProtNLM"/>
    </source>
</evidence>
<name>X1GQB5_9ZZZZ</name>
<accession>X1GQB5</accession>
<evidence type="ECO:0000256" key="1">
    <source>
        <dbReference type="SAM" id="Phobius"/>
    </source>
</evidence>